<organism evidence="2 3">
    <name type="scientific">Streptomyces rochei</name>
    <name type="common">Streptomyces parvullus</name>
    <dbReference type="NCBI Taxonomy" id="1928"/>
    <lineage>
        <taxon>Bacteria</taxon>
        <taxon>Bacillati</taxon>
        <taxon>Actinomycetota</taxon>
        <taxon>Actinomycetes</taxon>
        <taxon>Kitasatosporales</taxon>
        <taxon>Streptomycetaceae</taxon>
        <taxon>Streptomyces</taxon>
        <taxon>Streptomyces rochei group</taxon>
    </lineage>
</organism>
<dbReference type="RefSeq" id="WP_237731799.1">
    <property type="nucleotide sequence ID" value="NZ_CP121271.1"/>
</dbReference>
<feature type="region of interest" description="Disordered" evidence="1">
    <location>
        <begin position="118"/>
        <end position="155"/>
    </location>
</feature>
<proteinExistence type="predicted"/>
<dbReference type="EMBL" id="CP121271">
    <property type="protein sequence ID" value="WMC87076.1"/>
    <property type="molecule type" value="Genomic_DNA"/>
</dbReference>
<protein>
    <submittedName>
        <fullName evidence="2">Uncharacterized protein</fullName>
    </submittedName>
</protein>
<reference evidence="2" key="1">
    <citation type="submission" date="2023-03" db="EMBL/GenBank/DDBJ databases">
        <title>Borrelidin-producing and root-colonizing Streptomyces rochei is a potent biopesticide for soil-borne oomycete-caused plant diseases.</title>
        <authorList>
            <person name="Zhou D."/>
            <person name="Wang X."/>
            <person name="Navarro-Munoz J.C."/>
            <person name="Li W."/>
            <person name="Li J."/>
            <person name="Jiu M."/>
            <person name="Deng S."/>
            <person name="Ye Y."/>
            <person name="Daly P."/>
            <person name="Wei L."/>
        </authorList>
    </citation>
    <scope>NUCLEOTIDE SEQUENCE</scope>
    <source>
        <strain evidence="2">JK1</strain>
    </source>
</reference>
<dbReference type="AlphaFoldDB" id="A0AAX3ZK02"/>
<evidence type="ECO:0000256" key="1">
    <source>
        <dbReference type="SAM" id="MobiDB-lite"/>
    </source>
</evidence>
<accession>A0AAX3ZK02</accession>
<sequence>MTESDDRVGVTAPPHDALREQAFDLKRLRVERGNKSYNAIKKRAVHLFGIEASLPPSTQSAAFNGKYVGLDKLMWLVRTLMSWDEYGDECDPPEYRDDRLTIWRTRWAAITESRTLPPLGPRKRIDSADHRTKQAENGNRPLDDKEKVHQRPTGYSTVQPYPAGTLWEFSYKKTGFTQVEELVLYAEPNGSTITDDHLPNEITAQALWRMWVTEYADSYHERWPDLYRPGEVHISWFVTRPTIDGIFEGAPHVRDWRTLPGVMDDFPMASVQEDFLTHYTHPVNAETKEPLNWLRLRVLDLGWNSSAANKGGFIQEATGWKPSPLQPTVDVRALGAAAGLYVTPLKK</sequence>
<dbReference type="GeneID" id="90943667"/>
<evidence type="ECO:0000313" key="2">
    <source>
        <dbReference type="EMBL" id="WMC87076.1"/>
    </source>
</evidence>
<evidence type="ECO:0000313" key="3">
    <source>
        <dbReference type="Proteomes" id="UP001231701"/>
    </source>
</evidence>
<gene>
    <name evidence="2" type="ORF">P7W03_16545</name>
</gene>
<dbReference type="Proteomes" id="UP001231701">
    <property type="component" value="Chromosome"/>
</dbReference>
<feature type="compositionally biased region" description="Basic and acidic residues" evidence="1">
    <location>
        <begin position="123"/>
        <end position="134"/>
    </location>
</feature>
<name>A0AAX3ZK02_STRRO</name>